<dbReference type="PANTHER" id="PTHR13285">
    <property type="entry name" value="ACYLTRANSFERASE"/>
    <property type="match status" value="1"/>
</dbReference>
<evidence type="ECO:0000256" key="3">
    <source>
        <dbReference type="ARBA" id="ARBA00022989"/>
    </source>
</evidence>
<evidence type="ECO:0000256" key="1">
    <source>
        <dbReference type="ARBA" id="ARBA00004141"/>
    </source>
</evidence>
<comment type="similarity">
    <text evidence="5">Belongs to the membrane-bound acyltransferase family. HHAT subfamily.</text>
</comment>
<comment type="caution">
    <text evidence="7">The sequence shown here is derived from an EMBL/GenBank/DDBJ whole genome shotgun (WGS) entry which is preliminary data.</text>
</comment>
<reference evidence="7" key="1">
    <citation type="submission" date="2019-05" db="EMBL/GenBank/DDBJ databases">
        <title>Annotation for the trematode Fasciolopsis buski.</title>
        <authorList>
            <person name="Choi Y.-J."/>
        </authorList>
    </citation>
    <scope>NUCLEOTIDE SEQUENCE</scope>
    <source>
        <strain evidence="7">HT</strain>
        <tissue evidence="7">Whole worm</tissue>
    </source>
</reference>
<organism evidence="7 8">
    <name type="scientific">Fasciolopsis buskii</name>
    <dbReference type="NCBI Taxonomy" id="27845"/>
    <lineage>
        <taxon>Eukaryota</taxon>
        <taxon>Metazoa</taxon>
        <taxon>Spiralia</taxon>
        <taxon>Lophotrochozoa</taxon>
        <taxon>Platyhelminthes</taxon>
        <taxon>Trematoda</taxon>
        <taxon>Digenea</taxon>
        <taxon>Plagiorchiida</taxon>
        <taxon>Echinostomata</taxon>
        <taxon>Echinostomatoidea</taxon>
        <taxon>Fasciolidae</taxon>
        <taxon>Fasciolopsis</taxon>
    </lineage>
</organism>
<comment type="subcellular location">
    <subcellularLocation>
        <location evidence="1">Membrane</location>
        <topology evidence="1">Multi-pass membrane protein</topology>
    </subcellularLocation>
</comment>
<dbReference type="GO" id="GO:0016409">
    <property type="term" value="F:palmitoyltransferase activity"/>
    <property type="evidence" value="ECO:0007669"/>
    <property type="project" value="TreeGrafter"/>
</dbReference>
<feature type="transmembrane region" description="Helical" evidence="6">
    <location>
        <begin position="168"/>
        <end position="189"/>
    </location>
</feature>
<dbReference type="InterPro" id="IPR051085">
    <property type="entry name" value="MB_O-acyltransferase"/>
</dbReference>
<proteinExistence type="inferred from homology"/>
<dbReference type="AlphaFoldDB" id="A0A8E0RNU7"/>
<dbReference type="EMBL" id="LUCM01009051">
    <property type="protein sequence ID" value="KAA0187535.1"/>
    <property type="molecule type" value="Genomic_DNA"/>
</dbReference>
<dbReference type="PANTHER" id="PTHR13285:SF18">
    <property type="entry name" value="PROTEIN-CYSTEINE N-PALMITOYLTRANSFERASE RASP"/>
    <property type="match status" value="1"/>
</dbReference>
<dbReference type="InterPro" id="IPR004299">
    <property type="entry name" value="MBOAT_fam"/>
</dbReference>
<dbReference type="GO" id="GO:0016020">
    <property type="term" value="C:membrane"/>
    <property type="evidence" value="ECO:0007669"/>
    <property type="project" value="UniProtKB-SubCell"/>
</dbReference>
<keyword evidence="8" id="KW-1185">Reference proteome</keyword>
<sequence>MIYGIPGLVADTEQFAIETVQGWCFKNKQEEIEQDKKRNNGLSLCLVVAPPSCVLRITLFSEMWRTFDRGLYNFMLVHIYLPLRKSPTRSPDNCVPSPLTSAARSILASSAPFLFVLVFHNVTKANVIWIAVNATQFYIERCIRWSDRNTVLGRKLNKPDWINWRHRLLALLHAISLMSSLAGLIFFLFDYDIGMAFAKHIIFSFGEFLSHISFR</sequence>
<name>A0A8E0RNU7_9TREM</name>
<keyword evidence="4 6" id="KW-0472">Membrane</keyword>
<protein>
    <submittedName>
        <fullName evidence="7">Uncharacterized protein</fullName>
    </submittedName>
</protein>
<accession>A0A8E0RNU7</accession>
<evidence type="ECO:0000313" key="7">
    <source>
        <dbReference type="EMBL" id="KAA0187535.1"/>
    </source>
</evidence>
<dbReference type="Proteomes" id="UP000728185">
    <property type="component" value="Unassembled WGS sequence"/>
</dbReference>
<evidence type="ECO:0000256" key="2">
    <source>
        <dbReference type="ARBA" id="ARBA00022692"/>
    </source>
</evidence>
<dbReference type="GO" id="GO:0005783">
    <property type="term" value="C:endoplasmic reticulum"/>
    <property type="evidence" value="ECO:0007669"/>
    <property type="project" value="TreeGrafter"/>
</dbReference>
<evidence type="ECO:0000256" key="4">
    <source>
        <dbReference type="ARBA" id="ARBA00023136"/>
    </source>
</evidence>
<evidence type="ECO:0000256" key="5">
    <source>
        <dbReference type="ARBA" id="ARBA00038268"/>
    </source>
</evidence>
<keyword evidence="3 6" id="KW-1133">Transmembrane helix</keyword>
<dbReference type="OrthoDB" id="420606at2759"/>
<keyword evidence="2 6" id="KW-0812">Transmembrane</keyword>
<dbReference type="Pfam" id="PF03062">
    <property type="entry name" value="MBOAT"/>
    <property type="match status" value="1"/>
</dbReference>
<evidence type="ECO:0000256" key="6">
    <source>
        <dbReference type="SAM" id="Phobius"/>
    </source>
</evidence>
<gene>
    <name evidence="7" type="ORF">FBUS_06105</name>
</gene>
<evidence type="ECO:0000313" key="8">
    <source>
        <dbReference type="Proteomes" id="UP000728185"/>
    </source>
</evidence>